<organism evidence="1 2">
    <name type="scientific">Xanthomonas hortorum pv. hederae</name>
    <dbReference type="NCBI Taxonomy" id="453603"/>
    <lineage>
        <taxon>Bacteria</taxon>
        <taxon>Pseudomonadati</taxon>
        <taxon>Pseudomonadota</taxon>
        <taxon>Gammaproteobacteria</taxon>
        <taxon>Lysobacterales</taxon>
        <taxon>Lysobacteraceae</taxon>
        <taxon>Xanthomonas</taxon>
    </lineage>
</organism>
<evidence type="ECO:0000313" key="2">
    <source>
        <dbReference type="Proteomes" id="UP001140230"/>
    </source>
</evidence>
<evidence type="ECO:0000313" key="1">
    <source>
        <dbReference type="EMBL" id="MDC8638737.1"/>
    </source>
</evidence>
<proteinExistence type="predicted"/>
<dbReference type="AlphaFoldDB" id="A0A9X4BSE0"/>
<sequence length="149" mass="16710">MTSEKPRYRPPTGSNAEEKRAWASFYARVGKESTLAAEVVAQLDKDSELKRAHLALYLSCRESLRTQSAREARNQRIAQAVRWLFHVLFAVPAKLLVGGLSRGTDIALASLPQEAKREPAVRQVRRIARSKTFSADKAQFDQQSKQQTG</sequence>
<dbReference type="RefSeq" id="WP_104549200.1">
    <property type="nucleotide sequence ID" value="NZ_CP168173.1"/>
</dbReference>
<dbReference type="EMBL" id="JANWTP010000040">
    <property type="protein sequence ID" value="MDC8638737.1"/>
    <property type="molecule type" value="Genomic_DNA"/>
</dbReference>
<gene>
    <name evidence="1" type="ORF">NY667_13170</name>
</gene>
<protein>
    <submittedName>
        <fullName evidence="1">Uncharacterized protein</fullName>
    </submittedName>
</protein>
<reference evidence="1" key="1">
    <citation type="journal article" date="2022" name="Phytopathology">
        <title>Whole genome sequencing-based tracing of a 2022 introduction and outbreak of Xanthomonas hortorum pv. pelargonii.</title>
        <authorList>
            <person name="Iruegas Bocardo F."/>
            <person name="Weisberg A.J."/>
            <person name="Riutta E.R."/>
            <person name="Kilday K.B."/>
            <person name="Bonkowski J.C."/>
            <person name="Creswell T.C."/>
            <person name="Daughtrey M."/>
            <person name="Rane K.K."/>
            <person name="Grunwald N.J."/>
            <person name="Chang J.H."/>
            <person name="Putnam M."/>
        </authorList>
    </citation>
    <scope>NUCLEOTIDE SEQUENCE</scope>
    <source>
        <strain evidence="1">22-338</strain>
    </source>
</reference>
<comment type="caution">
    <text evidence="1">The sequence shown here is derived from an EMBL/GenBank/DDBJ whole genome shotgun (WGS) entry which is preliminary data.</text>
</comment>
<dbReference type="Proteomes" id="UP001140230">
    <property type="component" value="Unassembled WGS sequence"/>
</dbReference>
<name>A0A9X4BSE0_9XANT</name>
<reference evidence="1" key="2">
    <citation type="submission" date="2022-08" db="EMBL/GenBank/DDBJ databases">
        <authorList>
            <person name="Iruegas-Bocardo F."/>
            <person name="Weisberg A.J."/>
            <person name="Riutta E.R."/>
            <person name="Kilday K."/>
            <person name="Bonkowski J.C."/>
            <person name="Creswell T."/>
            <person name="Daughtrey M.L."/>
            <person name="Rane K."/>
            <person name="Grunwald N.J."/>
            <person name="Chang J.H."/>
            <person name="Putnam M.L."/>
        </authorList>
    </citation>
    <scope>NUCLEOTIDE SEQUENCE</scope>
    <source>
        <strain evidence="1">22-338</strain>
    </source>
</reference>
<accession>A0A9X4BSE0</accession>